<name>A0AAE4JYP7_9CYAN</name>
<dbReference type="Proteomes" id="UP001268256">
    <property type="component" value="Unassembled WGS sequence"/>
</dbReference>
<dbReference type="AlphaFoldDB" id="A0AAE4JYP7"/>
<sequence length="97" mass="10740">MKFLISVPILSIALFVPGPVLATSYPPASIQKFMVDCTRRFQKQAPPGFGGRGTAFCTCMIEGIQAKMSFKQFQRLASNPNDPALKPIQRGCMFHLF</sequence>
<reference evidence="3" key="1">
    <citation type="submission" date="2023-07" db="EMBL/GenBank/DDBJ databases">
        <authorList>
            <person name="Luz R."/>
            <person name="Cordeiro R."/>
            <person name="Fonseca A."/>
            <person name="Goncalves V."/>
        </authorList>
    </citation>
    <scope>NUCLEOTIDE SEQUENCE [LARGE SCALE GENOMIC DNA]</scope>
    <source>
        <strain evidence="3">BACA0444</strain>
    </source>
</reference>
<dbReference type="EMBL" id="JAVMIP010000009">
    <property type="protein sequence ID" value="MDS3861194.1"/>
    <property type="molecule type" value="Genomic_DNA"/>
</dbReference>
<organism evidence="2 3">
    <name type="scientific">Pseudocalidococcus azoricus BACA0444</name>
    <dbReference type="NCBI Taxonomy" id="2918990"/>
    <lineage>
        <taxon>Bacteria</taxon>
        <taxon>Bacillati</taxon>
        <taxon>Cyanobacteriota</taxon>
        <taxon>Cyanophyceae</taxon>
        <taxon>Acaryochloridales</taxon>
        <taxon>Thermosynechococcaceae</taxon>
        <taxon>Pseudocalidococcus</taxon>
        <taxon>Pseudocalidococcus azoricus</taxon>
    </lineage>
</organism>
<dbReference type="RefSeq" id="WP_322878442.1">
    <property type="nucleotide sequence ID" value="NZ_JAVMIP010000009.1"/>
</dbReference>
<feature type="signal peptide" evidence="1">
    <location>
        <begin position="1"/>
        <end position="22"/>
    </location>
</feature>
<evidence type="ECO:0000313" key="2">
    <source>
        <dbReference type="EMBL" id="MDS3861194.1"/>
    </source>
</evidence>
<evidence type="ECO:0000256" key="1">
    <source>
        <dbReference type="SAM" id="SignalP"/>
    </source>
</evidence>
<protein>
    <submittedName>
        <fullName evidence="2">Uncharacterized protein</fullName>
    </submittedName>
</protein>
<gene>
    <name evidence="2" type="ORF">RIF25_10290</name>
</gene>
<keyword evidence="1" id="KW-0732">Signal</keyword>
<accession>A0AAE4JYP7</accession>
<evidence type="ECO:0000313" key="3">
    <source>
        <dbReference type="Proteomes" id="UP001268256"/>
    </source>
</evidence>
<feature type="chain" id="PRO_5042159811" evidence="1">
    <location>
        <begin position="23"/>
        <end position="97"/>
    </location>
</feature>
<comment type="caution">
    <text evidence="2">The sequence shown here is derived from an EMBL/GenBank/DDBJ whole genome shotgun (WGS) entry which is preliminary data.</text>
</comment>
<keyword evidence="3" id="KW-1185">Reference proteome</keyword>
<proteinExistence type="predicted"/>